<evidence type="ECO:0000256" key="8">
    <source>
        <dbReference type="SAM" id="Phobius"/>
    </source>
</evidence>
<gene>
    <name evidence="10" type="ORF">SAMN06297251_11212</name>
</gene>
<evidence type="ECO:0000313" key="10">
    <source>
        <dbReference type="EMBL" id="SMC90657.1"/>
    </source>
</evidence>
<feature type="transmembrane region" description="Helical" evidence="8">
    <location>
        <begin position="347"/>
        <end position="377"/>
    </location>
</feature>
<evidence type="ECO:0000256" key="2">
    <source>
        <dbReference type="ARBA" id="ARBA00022475"/>
    </source>
</evidence>
<evidence type="ECO:0000256" key="3">
    <source>
        <dbReference type="ARBA" id="ARBA00022519"/>
    </source>
</evidence>
<organism evidence="10 11">
    <name type="scientific">Fulvimarina manganoxydans</name>
    <dbReference type="NCBI Taxonomy" id="937218"/>
    <lineage>
        <taxon>Bacteria</taxon>
        <taxon>Pseudomonadati</taxon>
        <taxon>Pseudomonadota</taxon>
        <taxon>Alphaproteobacteria</taxon>
        <taxon>Hyphomicrobiales</taxon>
        <taxon>Aurantimonadaceae</taxon>
        <taxon>Fulvimarina</taxon>
    </lineage>
</organism>
<comment type="subcellular location">
    <subcellularLocation>
        <location evidence="1 7">Cell inner membrane</location>
        <topology evidence="1 7">Multi-pass membrane protein</topology>
    </subcellularLocation>
</comment>
<evidence type="ECO:0000256" key="1">
    <source>
        <dbReference type="ARBA" id="ARBA00004429"/>
    </source>
</evidence>
<dbReference type="Proteomes" id="UP000192656">
    <property type="component" value="Unassembled WGS sequence"/>
</dbReference>
<proteinExistence type="predicted"/>
<keyword evidence="5 8" id="KW-1133">Transmembrane helix</keyword>
<feature type="transmembrane region" description="Helical" evidence="8">
    <location>
        <begin position="389"/>
        <end position="414"/>
    </location>
</feature>
<protein>
    <submittedName>
        <fullName evidence="10">C4-dicarboxylate transporter, DctM subunit</fullName>
    </submittedName>
</protein>
<dbReference type="AlphaFoldDB" id="A0A1W2CZF7"/>
<feature type="transmembrane region" description="Helical" evidence="8">
    <location>
        <begin position="274"/>
        <end position="293"/>
    </location>
</feature>
<dbReference type="Pfam" id="PF06808">
    <property type="entry name" value="DctM"/>
    <property type="match status" value="1"/>
</dbReference>
<dbReference type="InterPro" id="IPR010656">
    <property type="entry name" value="DctM"/>
</dbReference>
<accession>A0A1W2CZF7</accession>
<dbReference type="GO" id="GO:0005886">
    <property type="term" value="C:plasma membrane"/>
    <property type="evidence" value="ECO:0007669"/>
    <property type="project" value="UniProtKB-SubCell"/>
</dbReference>
<feature type="transmembrane region" description="Helical" evidence="8">
    <location>
        <begin position="57"/>
        <end position="78"/>
    </location>
</feature>
<keyword evidence="2" id="KW-1003">Cell membrane</keyword>
<evidence type="ECO:0000256" key="7">
    <source>
        <dbReference type="RuleBase" id="RU369079"/>
    </source>
</evidence>
<sequence>MLDLDPGTMMIISFFVLLALRVPVAFALGCSALLAMWQIGFGLDLVGDLLSAGIAKFSLLAIPFFILAGTLMGVVGIAERMIGFFRVLIGSLPGGMGVVGTVVCLFWGAVSGSGPASVAAIGPLIIKGMAEDGYPRPFAAALVCTGAALSIVIPPSIGLVIYGVIAETSIAQLFLSAIVPGLIMGVLMLATLPFAKRTKPLTASVSGASIPEGAPVPPDAKAVTGLQAISPAPYEGLPYFQRLARSFRDAFWGLMTPVVILGGIYTGVFTPTEAAIVATVYALAVGALVYRTLTIRNLYTVLTESAASSAVVMLVVAYASLFGWVVTVDDLVGKYSEVLLGLSSNEWVILAIIMIVVLIAGMFMDAITIMFIALPIFLPVVRTLGWDPVWFGVLLMINLAIGLFTPPVGINLFVAANITRLSLEKIAIGALPFLLTALIGLAIIAGFPELSHLLGTVGR</sequence>
<evidence type="ECO:0000256" key="4">
    <source>
        <dbReference type="ARBA" id="ARBA00022692"/>
    </source>
</evidence>
<feature type="transmembrane region" description="Helical" evidence="8">
    <location>
        <begin position="12"/>
        <end position="37"/>
    </location>
</feature>
<feature type="transmembrane region" description="Helical" evidence="8">
    <location>
        <begin position="305"/>
        <end position="327"/>
    </location>
</feature>
<feature type="transmembrane region" description="Helical" evidence="8">
    <location>
        <begin position="98"/>
        <end position="126"/>
    </location>
</feature>
<feature type="transmembrane region" description="Helical" evidence="8">
    <location>
        <begin position="426"/>
        <end position="447"/>
    </location>
</feature>
<dbReference type="EMBL" id="FWXR01000012">
    <property type="protein sequence ID" value="SMC90657.1"/>
    <property type="molecule type" value="Genomic_DNA"/>
</dbReference>
<evidence type="ECO:0000313" key="11">
    <source>
        <dbReference type="Proteomes" id="UP000192656"/>
    </source>
</evidence>
<feature type="transmembrane region" description="Helical" evidence="8">
    <location>
        <begin position="250"/>
        <end position="268"/>
    </location>
</feature>
<keyword evidence="11" id="KW-1185">Reference proteome</keyword>
<dbReference type="RefSeq" id="WP_084410594.1">
    <property type="nucleotide sequence ID" value="NZ_FWXR01000012.1"/>
</dbReference>
<feature type="domain" description="TRAP C4-dicarboxylate transport system permease DctM subunit" evidence="9">
    <location>
        <begin position="11"/>
        <end position="450"/>
    </location>
</feature>
<evidence type="ECO:0000259" key="9">
    <source>
        <dbReference type="Pfam" id="PF06808"/>
    </source>
</evidence>
<keyword evidence="3 7" id="KW-0997">Cell inner membrane</keyword>
<dbReference type="GO" id="GO:0022857">
    <property type="term" value="F:transmembrane transporter activity"/>
    <property type="evidence" value="ECO:0007669"/>
    <property type="project" value="UniProtKB-UniRule"/>
</dbReference>
<dbReference type="STRING" id="937218.SAMN06297251_11212"/>
<reference evidence="10 11" key="1">
    <citation type="submission" date="2017-04" db="EMBL/GenBank/DDBJ databases">
        <authorList>
            <person name="Afonso C.L."/>
            <person name="Miller P.J."/>
            <person name="Scott M.A."/>
            <person name="Spackman E."/>
            <person name="Goraichik I."/>
            <person name="Dimitrov K.M."/>
            <person name="Suarez D.L."/>
            <person name="Swayne D.E."/>
        </authorList>
    </citation>
    <scope>NUCLEOTIDE SEQUENCE [LARGE SCALE GENOMIC DNA]</scope>
    <source>
        <strain evidence="10 11">CGMCC 1.10972</strain>
    </source>
</reference>
<dbReference type="PANTHER" id="PTHR33362">
    <property type="entry name" value="SIALIC ACID TRAP TRANSPORTER PERMEASE PROTEIN SIAT-RELATED"/>
    <property type="match status" value="1"/>
</dbReference>
<dbReference type="InterPro" id="IPR004681">
    <property type="entry name" value="TRAP_DctM"/>
</dbReference>
<evidence type="ECO:0000256" key="6">
    <source>
        <dbReference type="ARBA" id="ARBA00023136"/>
    </source>
</evidence>
<dbReference type="PIRSF" id="PIRSF006066">
    <property type="entry name" value="HI0050"/>
    <property type="match status" value="1"/>
</dbReference>
<name>A0A1W2CZF7_9HYPH</name>
<comment type="function">
    <text evidence="7">Part of the tripartite ATP-independent periplasmic (TRAP) transport system.</text>
</comment>
<feature type="transmembrane region" description="Helical" evidence="8">
    <location>
        <begin position="138"/>
        <end position="165"/>
    </location>
</feature>
<keyword evidence="4 8" id="KW-0812">Transmembrane</keyword>
<keyword evidence="7" id="KW-0813">Transport</keyword>
<dbReference type="PANTHER" id="PTHR33362:SF5">
    <property type="entry name" value="C4-DICARBOXYLATE TRAP TRANSPORTER LARGE PERMEASE PROTEIN DCTM"/>
    <property type="match status" value="1"/>
</dbReference>
<feature type="transmembrane region" description="Helical" evidence="8">
    <location>
        <begin position="171"/>
        <end position="192"/>
    </location>
</feature>
<keyword evidence="6 8" id="KW-0472">Membrane</keyword>
<evidence type="ECO:0000256" key="5">
    <source>
        <dbReference type="ARBA" id="ARBA00022989"/>
    </source>
</evidence>